<dbReference type="InterPro" id="IPR054728">
    <property type="entry name" value="RsmB-like_ferredoxin"/>
</dbReference>
<feature type="domain" description="SAM-dependent MTase RsmB/NOP-type" evidence="9">
    <location>
        <begin position="170"/>
        <end position="440"/>
    </location>
</feature>
<keyword evidence="11" id="KW-1185">Reference proteome</keyword>
<evidence type="ECO:0000256" key="5">
    <source>
        <dbReference type="ARBA" id="ARBA00022679"/>
    </source>
</evidence>
<dbReference type="Gene3D" id="1.10.940.10">
    <property type="entry name" value="NusB-like"/>
    <property type="match status" value="1"/>
</dbReference>
<feature type="active site" description="Nucleophile" evidence="8">
    <location>
        <position position="381"/>
    </location>
</feature>
<dbReference type="GO" id="GO:0030488">
    <property type="term" value="P:tRNA methylation"/>
    <property type="evidence" value="ECO:0007669"/>
    <property type="project" value="TreeGrafter"/>
</dbReference>
<evidence type="ECO:0000256" key="6">
    <source>
        <dbReference type="ARBA" id="ARBA00022691"/>
    </source>
</evidence>
<dbReference type="EMBL" id="CP014862">
    <property type="protein sequence ID" value="ASJ02636.1"/>
    <property type="molecule type" value="Genomic_DNA"/>
</dbReference>
<dbReference type="PROSITE" id="PS51686">
    <property type="entry name" value="SAM_MT_RSMB_NOP"/>
    <property type="match status" value="1"/>
</dbReference>
<feature type="binding site" evidence="8">
    <location>
        <position position="309"/>
    </location>
    <ligand>
        <name>S-adenosyl-L-methionine</name>
        <dbReference type="ChEBI" id="CHEBI:59789"/>
    </ligand>
</feature>
<dbReference type="AlphaFoldDB" id="A0A2Z2MA46"/>
<dbReference type="Gene3D" id="1.10.287.730">
    <property type="entry name" value="Helix hairpin bin"/>
    <property type="match status" value="1"/>
</dbReference>
<dbReference type="RefSeq" id="WP_088857894.1">
    <property type="nucleotide sequence ID" value="NZ_CP014862.1"/>
</dbReference>
<dbReference type="PRINTS" id="PR02008">
    <property type="entry name" value="RCMTFAMILY"/>
</dbReference>
<gene>
    <name evidence="10" type="ORF">A3L09_04855</name>
</gene>
<dbReference type="PANTHER" id="PTHR22807">
    <property type="entry name" value="NOP2 YEAST -RELATED NOL1/NOP2/FMU SUN DOMAIN-CONTAINING"/>
    <property type="match status" value="1"/>
</dbReference>
<dbReference type="SUPFAM" id="SSF53335">
    <property type="entry name" value="S-adenosyl-L-methionine-dependent methyltransferases"/>
    <property type="match status" value="1"/>
</dbReference>
<dbReference type="Pfam" id="PF22458">
    <property type="entry name" value="RsmF-B_ferredox"/>
    <property type="match status" value="1"/>
</dbReference>
<feature type="binding site" evidence="8">
    <location>
        <begin position="258"/>
        <end position="264"/>
    </location>
    <ligand>
        <name>S-adenosyl-L-methionine</name>
        <dbReference type="ChEBI" id="CHEBI:59789"/>
    </ligand>
</feature>
<dbReference type="GO" id="GO:0006364">
    <property type="term" value="P:rRNA processing"/>
    <property type="evidence" value="ECO:0007669"/>
    <property type="project" value="UniProtKB-KW"/>
</dbReference>
<feature type="binding site" evidence="8">
    <location>
        <position position="282"/>
    </location>
    <ligand>
        <name>S-adenosyl-L-methionine</name>
        <dbReference type="ChEBI" id="CHEBI:59789"/>
    </ligand>
</feature>
<proteinExistence type="inferred from homology"/>
<dbReference type="FunFam" id="3.40.50.150:FF:000022">
    <property type="entry name" value="Ribosomal RNA small subunit methyltransferase B"/>
    <property type="match status" value="1"/>
</dbReference>
<organism evidence="10 11">
    <name type="scientific">Thermococcus profundus</name>
    <dbReference type="NCBI Taxonomy" id="49899"/>
    <lineage>
        <taxon>Archaea</taxon>
        <taxon>Methanobacteriati</taxon>
        <taxon>Methanobacteriota</taxon>
        <taxon>Thermococci</taxon>
        <taxon>Thermococcales</taxon>
        <taxon>Thermococcaceae</taxon>
        <taxon>Thermococcus</taxon>
    </lineage>
</organism>
<evidence type="ECO:0000256" key="8">
    <source>
        <dbReference type="PROSITE-ProRule" id="PRU01023"/>
    </source>
</evidence>
<dbReference type="OrthoDB" id="14725at2157"/>
<keyword evidence="7 8" id="KW-0694">RNA-binding</keyword>
<dbReference type="InterPro" id="IPR001678">
    <property type="entry name" value="MeTrfase_RsmB-F_NOP2_dom"/>
</dbReference>
<evidence type="ECO:0000313" key="10">
    <source>
        <dbReference type="EMBL" id="ASJ02636.1"/>
    </source>
</evidence>
<dbReference type="InterPro" id="IPR029063">
    <property type="entry name" value="SAM-dependent_MTases_sf"/>
</dbReference>
<dbReference type="GO" id="GO:0005737">
    <property type="term" value="C:cytoplasm"/>
    <property type="evidence" value="ECO:0007669"/>
    <property type="project" value="UniProtKB-SubCell"/>
</dbReference>
<dbReference type="InterPro" id="IPR049560">
    <property type="entry name" value="MeTrfase_RsmB-F_NOP2_cat"/>
</dbReference>
<evidence type="ECO:0000256" key="1">
    <source>
        <dbReference type="ARBA" id="ARBA00004496"/>
    </source>
</evidence>
<keyword evidence="4 8" id="KW-0489">Methyltransferase</keyword>
<evidence type="ECO:0000256" key="2">
    <source>
        <dbReference type="ARBA" id="ARBA00022490"/>
    </source>
</evidence>
<dbReference type="Pfam" id="PF01189">
    <property type="entry name" value="Methyltr_RsmB-F"/>
    <property type="match status" value="1"/>
</dbReference>
<dbReference type="GeneID" id="33319719"/>
<keyword evidence="2" id="KW-0963">Cytoplasm</keyword>
<dbReference type="Gene3D" id="3.40.50.150">
    <property type="entry name" value="Vaccinia Virus protein VP39"/>
    <property type="match status" value="1"/>
</dbReference>
<keyword evidence="3" id="KW-0698">rRNA processing</keyword>
<evidence type="ECO:0000256" key="4">
    <source>
        <dbReference type="ARBA" id="ARBA00022603"/>
    </source>
</evidence>
<dbReference type="GO" id="GO:0016428">
    <property type="term" value="F:tRNA (cytidine-5-)-methyltransferase activity"/>
    <property type="evidence" value="ECO:0007669"/>
    <property type="project" value="TreeGrafter"/>
</dbReference>
<dbReference type="Gene3D" id="3.30.70.1170">
    <property type="entry name" value="Sun protein, domain 3"/>
    <property type="match status" value="1"/>
</dbReference>
<dbReference type="Proteomes" id="UP000250179">
    <property type="component" value="Chromosome"/>
</dbReference>
<protein>
    <submittedName>
        <fullName evidence="10">Fmu (Sun) domain-containing protein</fullName>
    </submittedName>
</protein>
<accession>A0A2Z2MA46</accession>
<sequence length="441" mass="50262">MGKLKLSDRQLYALIEAVKLGEEVKPSQGAKRKAFAKYKIDGWENSKLTGIFYSVQRRLGLIDEVIEELVGVSPLILDPWLRAALRVAVEVAVFRDPNGKTIQHLKGIAQFLSKRTHPYAGYYYYDLLPKILEYVPVIDSEEKRLKWDYLFPEWFIARMRALLGEEAEELLKALNETLPTSIRVNRLKADVEKVEGYLRKKRVRFKRSERVETVIRILDPFNPEWLFNKGWAIAQEEAAAVASLVLSPEPGETVVDLAAAPGGKTAHMAELMNNEGKIYAFDVDKARIKRMDEVLKRADVEIAETIKADGRKAPEILGEEVADRVMLDAPCTSDGTIAKNPELRWRLREKNISKVMALQRELMESAWKLLKPNGRLLYSTCSMLPEENEEVVKWFLGRHGDAKLIPLDGPYDPGFLKGTMRAWPHRHGTIGFFYALIEKEG</sequence>
<evidence type="ECO:0000256" key="7">
    <source>
        <dbReference type="ARBA" id="ARBA00022884"/>
    </source>
</evidence>
<dbReference type="InterPro" id="IPR023267">
    <property type="entry name" value="RCMT"/>
</dbReference>
<evidence type="ECO:0000256" key="3">
    <source>
        <dbReference type="ARBA" id="ARBA00022552"/>
    </source>
</evidence>
<keyword evidence="5 8" id="KW-0808">Transferase</keyword>
<feature type="binding site" evidence="8">
    <location>
        <position position="328"/>
    </location>
    <ligand>
        <name>S-adenosyl-L-methionine</name>
        <dbReference type="ChEBI" id="CHEBI:59789"/>
    </ligand>
</feature>
<name>A0A2Z2MA46_THEPR</name>
<dbReference type="CDD" id="cd02440">
    <property type="entry name" value="AdoMet_MTases"/>
    <property type="match status" value="1"/>
</dbReference>
<dbReference type="PANTHER" id="PTHR22807:SF74">
    <property type="entry name" value="TRNA (CYTOSINE(48)-C(5))-METHYLTRANSFERASE"/>
    <property type="match status" value="1"/>
</dbReference>
<evidence type="ECO:0000259" key="9">
    <source>
        <dbReference type="PROSITE" id="PS51686"/>
    </source>
</evidence>
<dbReference type="GO" id="GO:0003723">
    <property type="term" value="F:RNA binding"/>
    <property type="evidence" value="ECO:0007669"/>
    <property type="project" value="UniProtKB-UniRule"/>
</dbReference>
<comment type="subcellular location">
    <subcellularLocation>
        <location evidence="1">Cytoplasm</location>
    </subcellularLocation>
</comment>
<comment type="similarity">
    <text evidence="8">Belongs to the class I-like SAM-binding methyltransferase superfamily. RsmB/NOP family.</text>
</comment>
<evidence type="ECO:0000313" key="11">
    <source>
        <dbReference type="Proteomes" id="UP000250179"/>
    </source>
</evidence>
<dbReference type="KEGG" id="tprf:A3L09_04855"/>
<keyword evidence="6 8" id="KW-0949">S-adenosyl-L-methionine</keyword>
<reference evidence="10 11" key="1">
    <citation type="submission" date="2016-03" db="EMBL/GenBank/DDBJ databases">
        <title>Complete genome sequence of Thermococcus profundus strain DT5432.</title>
        <authorList>
            <person name="Oger P.M."/>
        </authorList>
    </citation>
    <scope>NUCLEOTIDE SEQUENCE [LARGE SCALE GENOMIC DNA]</scope>
    <source>
        <strain evidence="10 11">DT 5432</strain>
    </source>
</reference>
<dbReference type="InterPro" id="IPR035926">
    <property type="entry name" value="NusB-like_sf"/>
</dbReference>